<dbReference type="HOGENOM" id="CLU_3051192_0_0_1"/>
<organism evidence="1 2">
    <name type="scientific">Piloderma croceum (strain F 1598)</name>
    <dbReference type="NCBI Taxonomy" id="765440"/>
    <lineage>
        <taxon>Eukaryota</taxon>
        <taxon>Fungi</taxon>
        <taxon>Dikarya</taxon>
        <taxon>Basidiomycota</taxon>
        <taxon>Agaricomycotina</taxon>
        <taxon>Agaricomycetes</taxon>
        <taxon>Agaricomycetidae</taxon>
        <taxon>Atheliales</taxon>
        <taxon>Atheliaceae</taxon>
        <taxon>Piloderma</taxon>
    </lineage>
</organism>
<gene>
    <name evidence="1" type="ORF">PILCRDRAFT_828311</name>
</gene>
<sequence>MSRFLGRKADTELYVEHKGLRDSKRVGISELVIHVLPTGIVPGPPVYLMIRLCW</sequence>
<dbReference type="AlphaFoldDB" id="A0A0C3AKA0"/>
<accession>A0A0C3AKA0</accession>
<proteinExistence type="predicted"/>
<reference evidence="2" key="2">
    <citation type="submission" date="2015-01" db="EMBL/GenBank/DDBJ databases">
        <title>Evolutionary Origins and Diversification of the Mycorrhizal Mutualists.</title>
        <authorList>
            <consortium name="DOE Joint Genome Institute"/>
            <consortium name="Mycorrhizal Genomics Consortium"/>
            <person name="Kohler A."/>
            <person name="Kuo A."/>
            <person name="Nagy L.G."/>
            <person name="Floudas D."/>
            <person name="Copeland A."/>
            <person name="Barry K.W."/>
            <person name="Cichocki N."/>
            <person name="Veneault-Fourrey C."/>
            <person name="LaButti K."/>
            <person name="Lindquist E.A."/>
            <person name="Lipzen A."/>
            <person name="Lundell T."/>
            <person name="Morin E."/>
            <person name="Murat C."/>
            <person name="Riley R."/>
            <person name="Ohm R."/>
            <person name="Sun H."/>
            <person name="Tunlid A."/>
            <person name="Henrissat B."/>
            <person name="Grigoriev I.V."/>
            <person name="Hibbett D.S."/>
            <person name="Martin F."/>
        </authorList>
    </citation>
    <scope>NUCLEOTIDE SEQUENCE [LARGE SCALE GENOMIC DNA]</scope>
    <source>
        <strain evidence="2">F 1598</strain>
    </source>
</reference>
<name>A0A0C3AKA0_PILCF</name>
<evidence type="ECO:0000313" key="2">
    <source>
        <dbReference type="Proteomes" id="UP000054166"/>
    </source>
</evidence>
<dbReference type="EMBL" id="KN833062">
    <property type="protein sequence ID" value="KIM74318.1"/>
    <property type="molecule type" value="Genomic_DNA"/>
</dbReference>
<dbReference type="InParanoid" id="A0A0C3AKA0"/>
<protein>
    <submittedName>
        <fullName evidence="1">Uncharacterized protein</fullName>
    </submittedName>
</protein>
<reference evidence="1 2" key="1">
    <citation type="submission" date="2014-04" db="EMBL/GenBank/DDBJ databases">
        <authorList>
            <consortium name="DOE Joint Genome Institute"/>
            <person name="Kuo A."/>
            <person name="Tarkka M."/>
            <person name="Buscot F."/>
            <person name="Kohler A."/>
            <person name="Nagy L.G."/>
            <person name="Floudas D."/>
            <person name="Copeland A."/>
            <person name="Barry K.W."/>
            <person name="Cichocki N."/>
            <person name="Veneault-Fourrey C."/>
            <person name="LaButti K."/>
            <person name="Lindquist E.A."/>
            <person name="Lipzen A."/>
            <person name="Lundell T."/>
            <person name="Morin E."/>
            <person name="Murat C."/>
            <person name="Sun H."/>
            <person name="Tunlid A."/>
            <person name="Henrissat B."/>
            <person name="Grigoriev I.V."/>
            <person name="Hibbett D.S."/>
            <person name="Martin F."/>
            <person name="Nordberg H.P."/>
            <person name="Cantor M.N."/>
            <person name="Hua S.X."/>
        </authorList>
    </citation>
    <scope>NUCLEOTIDE SEQUENCE [LARGE SCALE GENOMIC DNA]</scope>
    <source>
        <strain evidence="1 2">F 1598</strain>
    </source>
</reference>
<keyword evidence="2" id="KW-1185">Reference proteome</keyword>
<evidence type="ECO:0000313" key="1">
    <source>
        <dbReference type="EMBL" id="KIM74318.1"/>
    </source>
</evidence>
<dbReference type="Proteomes" id="UP000054166">
    <property type="component" value="Unassembled WGS sequence"/>
</dbReference>